<dbReference type="InterPro" id="IPR002477">
    <property type="entry name" value="Peptidoglycan-bd-like"/>
</dbReference>
<feature type="signal peptide" evidence="1">
    <location>
        <begin position="1"/>
        <end position="27"/>
    </location>
</feature>
<dbReference type="AlphaFoldDB" id="A0A7X3K1S3"/>
<sequence length="274" mass="29470">MKNRKRYLASVIVTGALAAALSTSAFAASGHNNVAAVGTAASNTKYGTNYQGSYSLGQTHAQIAKLKQNLKDWRAYGSNSSYFTGVAAITSTDGTFDQATKNNLIVFQNVKGLTADGIYGAGSRNAMHAAIGSSPKGFVRIKDTSYYINYNDTATGLSADNTYKLDHSWLTSGSVTTLNSFAQGFYSTYSKKLEINDGSLIDGDDTPEHSTHQDGKGVDIRNAGLTVDQQKKVLQLAVDNPNISSILYYTNHGLTSSKIVIRADHDDHFHVNFK</sequence>
<evidence type="ECO:0000313" key="4">
    <source>
        <dbReference type="Proteomes" id="UP000490800"/>
    </source>
</evidence>
<dbReference type="Gene3D" id="3.30.1380.10">
    <property type="match status" value="1"/>
</dbReference>
<dbReference type="OrthoDB" id="3828307at2"/>
<evidence type="ECO:0000256" key="1">
    <source>
        <dbReference type="SAM" id="SignalP"/>
    </source>
</evidence>
<evidence type="ECO:0000259" key="2">
    <source>
        <dbReference type="Pfam" id="PF01471"/>
    </source>
</evidence>
<dbReference type="InterPro" id="IPR009045">
    <property type="entry name" value="Zn_M74/Hedgehog-like"/>
</dbReference>
<proteinExistence type="predicted"/>
<protein>
    <submittedName>
        <fullName evidence="3">Peptidoglycan-binding protein</fullName>
    </submittedName>
</protein>
<dbReference type="EMBL" id="RHLK01000024">
    <property type="protein sequence ID" value="MVP02425.1"/>
    <property type="molecule type" value="Genomic_DNA"/>
</dbReference>
<feature type="chain" id="PRO_5031222409" evidence="1">
    <location>
        <begin position="28"/>
        <end position="274"/>
    </location>
</feature>
<dbReference type="InterPro" id="IPR036365">
    <property type="entry name" value="PGBD-like_sf"/>
</dbReference>
<reference evidence="3 4" key="1">
    <citation type="journal article" date="2019" name="Microorganisms">
        <title>Paenibacillus lutrae sp. nov., A Chitinolytic Species Isolated from A River Otter in Castril Natural Park, Granada, Spain.</title>
        <authorList>
            <person name="Rodriguez M."/>
            <person name="Reina J.C."/>
            <person name="Bejar V."/>
            <person name="Llamas I."/>
        </authorList>
    </citation>
    <scope>NUCLEOTIDE SEQUENCE [LARGE SCALE GENOMIC DNA]</scope>
    <source>
        <strain evidence="3 4">N10</strain>
    </source>
</reference>
<dbReference type="Proteomes" id="UP000490800">
    <property type="component" value="Unassembled WGS sequence"/>
</dbReference>
<evidence type="ECO:0000313" key="3">
    <source>
        <dbReference type="EMBL" id="MVP02425.1"/>
    </source>
</evidence>
<gene>
    <name evidence="3" type="ORF">EDM21_23360</name>
</gene>
<dbReference type="RefSeq" id="WP_157338784.1">
    <property type="nucleotide sequence ID" value="NZ_RHLK01000024.1"/>
</dbReference>
<dbReference type="InterPro" id="IPR036366">
    <property type="entry name" value="PGBDSf"/>
</dbReference>
<comment type="caution">
    <text evidence="3">The sequence shown here is derived from an EMBL/GenBank/DDBJ whole genome shotgun (WGS) entry which is preliminary data.</text>
</comment>
<accession>A0A7X3K1S3</accession>
<name>A0A7X3K1S3_9BACL</name>
<keyword evidence="1" id="KW-0732">Signal</keyword>
<dbReference type="SUPFAM" id="SSF55166">
    <property type="entry name" value="Hedgehog/DD-peptidase"/>
    <property type="match status" value="1"/>
</dbReference>
<dbReference type="SUPFAM" id="SSF47090">
    <property type="entry name" value="PGBD-like"/>
    <property type="match status" value="1"/>
</dbReference>
<organism evidence="3 4">
    <name type="scientific">Paenibacillus lutrae</name>
    <dbReference type="NCBI Taxonomy" id="2078573"/>
    <lineage>
        <taxon>Bacteria</taxon>
        <taxon>Bacillati</taxon>
        <taxon>Bacillota</taxon>
        <taxon>Bacilli</taxon>
        <taxon>Bacillales</taxon>
        <taxon>Paenibacillaceae</taxon>
        <taxon>Paenibacillus</taxon>
    </lineage>
</organism>
<keyword evidence="4" id="KW-1185">Reference proteome</keyword>
<dbReference type="Gene3D" id="1.10.101.10">
    <property type="entry name" value="PGBD-like superfamily/PGBD"/>
    <property type="match status" value="1"/>
</dbReference>
<feature type="domain" description="Peptidoglycan binding-like" evidence="2">
    <location>
        <begin position="61"/>
        <end position="127"/>
    </location>
</feature>
<dbReference type="Pfam" id="PF01471">
    <property type="entry name" value="PG_binding_1"/>
    <property type="match status" value="1"/>
</dbReference>